<evidence type="ECO:0000313" key="2">
    <source>
        <dbReference type="Proteomes" id="UP000238479"/>
    </source>
</evidence>
<dbReference type="Proteomes" id="UP000238479">
    <property type="component" value="Chromosome 5"/>
</dbReference>
<dbReference type="Pfam" id="PF04578">
    <property type="entry name" value="DUF594"/>
    <property type="match status" value="1"/>
</dbReference>
<dbReference type="InterPro" id="IPR007658">
    <property type="entry name" value="DUF594"/>
</dbReference>
<dbReference type="OMA" id="NCENIMC"/>
<proteinExistence type="predicted"/>
<protein>
    <submittedName>
        <fullName evidence="1">Uncharacterized protein</fullName>
    </submittedName>
</protein>
<dbReference type="AlphaFoldDB" id="A0A2P6QJ84"/>
<comment type="caution">
    <text evidence="1">The sequence shown here is derived from an EMBL/GenBank/DDBJ whole genome shotgun (WGS) entry which is preliminary data.</text>
</comment>
<keyword evidence="2" id="KW-1185">Reference proteome</keyword>
<dbReference type="Gramene" id="PRQ34224">
    <property type="protein sequence ID" value="PRQ34224"/>
    <property type="gene ID" value="RchiOBHm_Chr5g0066471"/>
</dbReference>
<dbReference type="EMBL" id="PDCK01000043">
    <property type="protein sequence ID" value="PRQ34224.1"/>
    <property type="molecule type" value="Genomic_DNA"/>
</dbReference>
<accession>A0A2P6QJ84</accession>
<gene>
    <name evidence="1" type="ORF">RchiOBHm_Chr5g0066471</name>
</gene>
<organism evidence="1 2">
    <name type="scientific">Rosa chinensis</name>
    <name type="common">China rose</name>
    <dbReference type="NCBI Taxonomy" id="74649"/>
    <lineage>
        <taxon>Eukaryota</taxon>
        <taxon>Viridiplantae</taxon>
        <taxon>Streptophyta</taxon>
        <taxon>Embryophyta</taxon>
        <taxon>Tracheophyta</taxon>
        <taxon>Spermatophyta</taxon>
        <taxon>Magnoliopsida</taxon>
        <taxon>eudicotyledons</taxon>
        <taxon>Gunneridae</taxon>
        <taxon>Pentapetalae</taxon>
        <taxon>rosids</taxon>
        <taxon>fabids</taxon>
        <taxon>Rosales</taxon>
        <taxon>Rosaceae</taxon>
        <taxon>Rosoideae</taxon>
        <taxon>Rosoideae incertae sedis</taxon>
        <taxon>Rosa</taxon>
    </lineage>
</organism>
<sequence length="174" mass="19849">MMYILAICPFMLPQGIGQILFRQICESATTFFYERRETISKTERLVGKSASQVLYEMKSELNPWLDEFESGDGGKLNNVVLLEGCVLAHKLQALETEESWTNEDKWGMISRVWIEMLCFAASQCGWTEHGQQLRRGGELLTHVSLLMANLGIGEQSKILSEQDMDRLQDLKKLV</sequence>
<reference evidence="1 2" key="1">
    <citation type="journal article" date="2018" name="Nat. Genet.">
        <title>The Rosa genome provides new insights in the design of modern roses.</title>
        <authorList>
            <person name="Bendahmane M."/>
        </authorList>
    </citation>
    <scope>NUCLEOTIDE SEQUENCE [LARGE SCALE GENOMIC DNA]</scope>
    <source>
        <strain evidence="2">cv. Old Blush</strain>
    </source>
</reference>
<name>A0A2P6QJ84_ROSCH</name>
<dbReference type="PANTHER" id="PTHR31325">
    <property type="entry name" value="OS01G0798800 PROTEIN-RELATED"/>
    <property type="match status" value="1"/>
</dbReference>
<evidence type="ECO:0000313" key="1">
    <source>
        <dbReference type="EMBL" id="PRQ34224.1"/>
    </source>
</evidence>